<evidence type="ECO:0000259" key="2">
    <source>
        <dbReference type="SMART" id="SM00867"/>
    </source>
</evidence>
<dbReference type="InterPro" id="IPR036761">
    <property type="entry name" value="TTHA0802/YceI-like_sf"/>
</dbReference>
<protein>
    <submittedName>
        <fullName evidence="3">Polyisoprenoid-binding protein YceI</fullName>
    </submittedName>
</protein>
<feature type="domain" description="Lipid/polyisoprenoid-binding YceI-like" evidence="2">
    <location>
        <begin position="25"/>
        <end position="190"/>
    </location>
</feature>
<feature type="signal peptide" evidence="1">
    <location>
        <begin position="1"/>
        <end position="23"/>
    </location>
</feature>
<dbReference type="RefSeq" id="WP_090728838.1">
    <property type="nucleotide sequence ID" value="NZ_FOOU01000010.1"/>
</dbReference>
<evidence type="ECO:0000256" key="1">
    <source>
        <dbReference type="SAM" id="SignalP"/>
    </source>
</evidence>
<dbReference type="Proteomes" id="UP000198623">
    <property type="component" value="Unassembled WGS sequence"/>
</dbReference>
<dbReference type="PANTHER" id="PTHR34406">
    <property type="entry name" value="PROTEIN YCEI"/>
    <property type="match status" value="1"/>
</dbReference>
<gene>
    <name evidence="3" type="ORF">SAMN05216175_110130</name>
</gene>
<name>A0A1I2TM61_9GAMM</name>
<dbReference type="OrthoDB" id="9811006at2"/>
<dbReference type="Gene3D" id="2.40.128.110">
    <property type="entry name" value="Lipid/polyisoprenoid-binding, YceI-like"/>
    <property type="match status" value="1"/>
</dbReference>
<dbReference type="STRING" id="1045558.SAMN05216175_110130"/>
<dbReference type="Pfam" id="PF04264">
    <property type="entry name" value="YceI"/>
    <property type="match status" value="1"/>
</dbReference>
<keyword evidence="4" id="KW-1185">Reference proteome</keyword>
<sequence length="192" mass="20718">MNTFLKTSVALGSLVLASSPLYAADYVIDTKNAHASIEFRISHLGIGLVTGRFNTFEGQFSYDPEQPNDSSVTVDIDTSSIDSNHAERDKHIRSGDFLDVKTFPTAKFVSTQYSDNGDGSASLTGDLTLHGVTKPVVLDVSKLGEGNDPWGGFRTGFEGSTEIKLKDFGIDYNLGPASETLYLNLSIEGVKQ</sequence>
<evidence type="ECO:0000313" key="4">
    <source>
        <dbReference type="Proteomes" id="UP000198623"/>
    </source>
</evidence>
<proteinExistence type="predicted"/>
<keyword evidence="1" id="KW-0732">Signal</keyword>
<dbReference type="SMART" id="SM00867">
    <property type="entry name" value="YceI"/>
    <property type="match status" value="1"/>
</dbReference>
<dbReference type="InterPro" id="IPR007372">
    <property type="entry name" value="Lipid/polyisoprenoid-bd_YceI"/>
</dbReference>
<dbReference type="EMBL" id="FOOU01000010">
    <property type="protein sequence ID" value="SFG65990.1"/>
    <property type="molecule type" value="Genomic_DNA"/>
</dbReference>
<dbReference type="AlphaFoldDB" id="A0A1I2TM61"/>
<dbReference type="SUPFAM" id="SSF101874">
    <property type="entry name" value="YceI-like"/>
    <property type="match status" value="1"/>
</dbReference>
<evidence type="ECO:0000313" key="3">
    <source>
        <dbReference type="EMBL" id="SFG65990.1"/>
    </source>
</evidence>
<dbReference type="NCBIfam" id="NF002994">
    <property type="entry name" value="PRK03757.1"/>
    <property type="match status" value="1"/>
</dbReference>
<reference evidence="4" key="1">
    <citation type="submission" date="2016-10" db="EMBL/GenBank/DDBJ databases">
        <authorList>
            <person name="Varghese N."/>
            <person name="Submissions S."/>
        </authorList>
    </citation>
    <scope>NUCLEOTIDE SEQUENCE [LARGE SCALE GENOMIC DNA]</scope>
    <source>
        <strain evidence="4">CGMCC 1.10971</strain>
    </source>
</reference>
<feature type="chain" id="PRO_5011560842" evidence="1">
    <location>
        <begin position="24"/>
        <end position="192"/>
    </location>
</feature>
<dbReference type="PANTHER" id="PTHR34406:SF1">
    <property type="entry name" value="PROTEIN YCEI"/>
    <property type="match status" value="1"/>
</dbReference>
<organism evidence="3 4">
    <name type="scientific">Neptunomonas qingdaonensis</name>
    <dbReference type="NCBI Taxonomy" id="1045558"/>
    <lineage>
        <taxon>Bacteria</taxon>
        <taxon>Pseudomonadati</taxon>
        <taxon>Pseudomonadota</taxon>
        <taxon>Gammaproteobacteria</taxon>
        <taxon>Oceanospirillales</taxon>
        <taxon>Oceanospirillaceae</taxon>
        <taxon>Neptunomonas</taxon>
    </lineage>
</organism>
<accession>A0A1I2TM61</accession>